<gene>
    <name evidence="1" type="ORF">MSAN_00551700</name>
</gene>
<reference evidence="1" key="1">
    <citation type="submission" date="2020-05" db="EMBL/GenBank/DDBJ databases">
        <title>Mycena genomes resolve the evolution of fungal bioluminescence.</title>
        <authorList>
            <person name="Tsai I.J."/>
        </authorList>
    </citation>
    <scope>NUCLEOTIDE SEQUENCE</scope>
    <source>
        <strain evidence="1">160909Yilan</strain>
    </source>
</reference>
<sequence>MLPPELVKLIIGHAWRCLSTSSHQHALSMTGWMLVSHDWLKIVLSVVFRDMWITSDPHFRYLLHLCTYHPFQPSPIRDLAGITNIKHLTRTCRSLTIFVHHKFQHHYVDECMQLIEHATTDSPHMPSHPKASPASLATHELLPHSTLSSSTVLRPIANETPSLVELHVTFAYTTPPPVLLMDAPRGTFFPPPSRSALPRRCYFHGVQRLVVRGANADFVAFLTTVCPRLQKAESTAEFSREDVPEMVPADVRDRLEFVTLPWNNLMVQPRLL</sequence>
<keyword evidence="2" id="KW-1185">Reference proteome</keyword>
<proteinExistence type="predicted"/>
<dbReference type="AlphaFoldDB" id="A0A8H7DJB6"/>
<protein>
    <submittedName>
        <fullName evidence="1">Uncharacterized protein</fullName>
    </submittedName>
</protein>
<evidence type="ECO:0000313" key="2">
    <source>
        <dbReference type="Proteomes" id="UP000623467"/>
    </source>
</evidence>
<dbReference type="EMBL" id="JACAZH010000003">
    <property type="protein sequence ID" value="KAF7373421.1"/>
    <property type="molecule type" value="Genomic_DNA"/>
</dbReference>
<accession>A0A8H7DJB6</accession>
<organism evidence="1 2">
    <name type="scientific">Mycena sanguinolenta</name>
    <dbReference type="NCBI Taxonomy" id="230812"/>
    <lineage>
        <taxon>Eukaryota</taxon>
        <taxon>Fungi</taxon>
        <taxon>Dikarya</taxon>
        <taxon>Basidiomycota</taxon>
        <taxon>Agaricomycotina</taxon>
        <taxon>Agaricomycetes</taxon>
        <taxon>Agaricomycetidae</taxon>
        <taxon>Agaricales</taxon>
        <taxon>Marasmiineae</taxon>
        <taxon>Mycenaceae</taxon>
        <taxon>Mycena</taxon>
    </lineage>
</organism>
<dbReference type="Proteomes" id="UP000623467">
    <property type="component" value="Unassembled WGS sequence"/>
</dbReference>
<comment type="caution">
    <text evidence="1">The sequence shown here is derived from an EMBL/GenBank/DDBJ whole genome shotgun (WGS) entry which is preliminary data.</text>
</comment>
<dbReference type="OrthoDB" id="10413343at2759"/>
<name>A0A8H7DJB6_9AGAR</name>
<evidence type="ECO:0000313" key="1">
    <source>
        <dbReference type="EMBL" id="KAF7373421.1"/>
    </source>
</evidence>